<feature type="signal peptide" evidence="3">
    <location>
        <begin position="1"/>
        <end position="18"/>
    </location>
</feature>
<evidence type="ECO:0000313" key="5">
    <source>
        <dbReference type="EMBL" id="KIJ27079.1"/>
    </source>
</evidence>
<proteinExistence type="predicted"/>
<feature type="compositionally biased region" description="Gly residues" evidence="2">
    <location>
        <begin position="344"/>
        <end position="358"/>
    </location>
</feature>
<evidence type="ECO:0000313" key="6">
    <source>
        <dbReference type="Proteomes" id="UP000054279"/>
    </source>
</evidence>
<dbReference type="InterPro" id="IPR035971">
    <property type="entry name" value="CBD_sf"/>
</dbReference>
<reference evidence="5 6" key="1">
    <citation type="submission" date="2014-06" db="EMBL/GenBank/DDBJ databases">
        <title>Evolutionary Origins and Diversification of the Mycorrhizal Mutualists.</title>
        <authorList>
            <consortium name="DOE Joint Genome Institute"/>
            <consortium name="Mycorrhizal Genomics Consortium"/>
            <person name="Kohler A."/>
            <person name="Kuo A."/>
            <person name="Nagy L.G."/>
            <person name="Floudas D."/>
            <person name="Copeland A."/>
            <person name="Barry K.W."/>
            <person name="Cichocki N."/>
            <person name="Veneault-Fourrey C."/>
            <person name="LaButti K."/>
            <person name="Lindquist E.A."/>
            <person name="Lipzen A."/>
            <person name="Lundell T."/>
            <person name="Morin E."/>
            <person name="Murat C."/>
            <person name="Riley R."/>
            <person name="Ohm R."/>
            <person name="Sun H."/>
            <person name="Tunlid A."/>
            <person name="Henrissat B."/>
            <person name="Grigoriev I.V."/>
            <person name="Hibbett D.S."/>
            <person name="Martin F."/>
        </authorList>
    </citation>
    <scope>NUCLEOTIDE SEQUENCE [LARGE SCALE GENOMIC DNA]</scope>
    <source>
        <strain evidence="5 6">SS14</strain>
    </source>
</reference>
<dbReference type="GO" id="GO:0030248">
    <property type="term" value="F:cellulose binding"/>
    <property type="evidence" value="ECO:0007669"/>
    <property type="project" value="InterPro"/>
</dbReference>
<dbReference type="GO" id="GO:0005576">
    <property type="term" value="C:extracellular region"/>
    <property type="evidence" value="ECO:0007669"/>
    <property type="project" value="InterPro"/>
</dbReference>
<dbReference type="Gene3D" id="2.60.130.10">
    <property type="entry name" value="Aromatic compound dioxygenase"/>
    <property type="match status" value="1"/>
</dbReference>
<dbReference type="OrthoDB" id="121380at2759"/>
<dbReference type="CDD" id="cd03457">
    <property type="entry name" value="intradiol_dioxygenase_like"/>
    <property type="match status" value="1"/>
</dbReference>
<dbReference type="PANTHER" id="PTHR34315:SF1">
    <property type="entry name" value="INTRADIOL RING-CLEAVAGE DIOXYGENASES DOMAIN-CONTAINING PROTEIN-RELATED"/>
    <property type="match status" value="1"/>
</dbReference>
<dbReference type="InterPro" id="IPR015889">
    <property type="entry name" value="Intradiol_dOase_core"/>
</dbReference>
<feature type="compositionally biased region" description="Low complexity" evidence="2">
    <location>
        <begin position="334"/>
        <end position="343"/>
    </location>
</feature>
<dbReference type="SMART" id="SM00236">
    <property type="entry name" value="fCBD"/>
    <property type="match status" value="1"/>
</dbReference>
<keyword evidence="6" id="KW-1185">Reference proteome</keyword>
<evidence type="ECO:0000259" key="4">
    <source>
        <dbReference type="PROSITE" id="PS51164"/>
    </source>
</evidence>
<dbReference type="PROSITE" id="PS00562">
    <property type="entry name" value="CBM1_1"/>
    <property type="match status" value="1"/>
</dbReference>
<sequence>MRFASLFSLVSLVSFVAAHPGEHEEHGTPARREFLSYAKRSIADCKGQLAERGVEAKAIERRSLLARQLREKVALRKRSFSDTLAKNHASNRTDVTSQDICASDLFSGTLECVLQGEVTEGPYWVQGELVRSNIVENEPGVPLYLDFQLINVNTCSPIEDAYLDTWHANSTGVYSGVVANSNGDVDDLSNINNTALRGIQQSDADGVVYFETIVPGHYTGRTNHIHVMTSLDTTLLDNGTLTGGHITHVGQVFLDQALLDLVETVEPYISNTQEKLGNANDNIFEEEAESMDPVPEYILLGDDITDGVFAWLSIGINPDASYTPSPAVILAEEGGVTNPNAPVGGPGGPSGNGTAPGGPGGPPGNGTAPDGTVSPPRGTDAVPSTEPTGVATVTSGPITVTVTETITGECTTTQAAAQPAATHYAQCGGINWAGPTTCESPYTCHYYNDYYSQCI</sequence>
<name>A0A0C9TZ16_SPHS4</name>
<dbReference type="PROSITE" id="PS51164">
    <property type="entry name" value="CBM1_2"/>
    <property type="match status" value="1"/>
</dbReference>
<feature type="chain" id="PRO_5002203853" evidence="3">
    <location>
        <begin position="19"/>
        <end position="455"/>
    </location>
</feature>
<dbReference type="EMBL" id="KN837347">
    <property type="protein sequence ID" value="KIJ27079.1"/>
    <property type="molecule type" value="Genomic_DNA"/>
</dbReference>
<dbReference type="InterPro" id="IPR000254">
    <property type="entry name" value="CBD"/>
</dbReference>
<gene>
    <name evidence="5" type="ORF">M422DRAFT_271766</name>
</gene>
<organism evidence="5 6">
    <name type="scientific">Sphaerobolus stellatus (strain SS14)</name>
    <dbReference type="NCBI Taxonomy" id="990650"/>
    <lineage>
        <taxon>Eukaryota</taxon>
        <taxon>Fungi</taxon>
        <taxon>Dikarya</taxon>
        <taxon>Basidiomycota</taxon>
        <taxon>Agaricomycotina</taxon>
        <taxon>Agaricomycetes</taxon>
        <taxon>Phallomycetidae</taxon>
        <taxon>Geastrales</taxon>
        <taxon>Sphaerobolaceae</taxon>
        <taxon>Sphaerobolus</taxon>
    </lineage>
</organism>
<dbReference type="HOGENOM" id="CLU_027719_0_1_1"/>
<dbReference type="GO" id="GO:0016702">
    <property type="term" value="F:oxidoreductase activity, acting on single donors with incorporation of molecular oxygen, incorporation of two atoms of oxygen"/>
    <property type="evidence" value="ECO:0007669"/>
    <property type="project" value="InterPro"/>
</dbReference>
<dbReference type="SUPFAM" id="SSF57180">
    <property type="entry name" value="Cellulose-binding domain"/>
    <property type="match status" value="1"/>
</dbReference>
<dbReference type="AlphaFoldDB" id="A0A0C9TZ16"/>
<dbReference type="Proteomes" id="UP000054279">
    <property type="component" value="Unassembled WGS sequence"/>
</dbReference>
<dbReference type="Pfam" id="PF00775">
    <property type="entry name" value="Dioxygenase_C"/>
    <property type="match status" value="1"/>
</dbReference>
<dbReference type="GO" id="GO:0008199">
    <property type="term" value="F:ferric iron binding"/>
    <property type="evidence" value="ECO:0007669"/>
    <property type="project" value="InterPro"/>
</dbReference>
<dbReference type="InterPro" id="IPR000627">
    <property type="entry name" value="Intradiol_dOase_C"/>
</dbReference>
<evidence type="ECO:0000256" key="1">
    <source>
        <dbReference type="ARBA" id="ARBA00022729"/>
    </source>
</evidence>
<dbReference type="PANTHER" id="PTHR34315">
    <property type="match status" value="1"/>
</dbReference>
<feature type="domain" description="CBM1" evidence="4">
    <location>
        <begin position="419"/>
        <end position="455"/>
    </location>
</feature>
<keyword evidence="1 3" id="KW-0732">Signal</keyword>
<evidence type="ECO:0000256" key="2">
    <source>
        <dbReference type="SAM" id="MobiDB-lite"/>
    </source>
</evidence>
<dbReference type="SUPFAM" id="SSF49482">
    <property type="entry name" value="Aromatic compound dioxygenase"/>
    <property type="match status" value="1"/>
</dbReference>
<dbReference type="GO" id="GO:0005975">
    <property type="term" value="P:carbohydrate metabolic process"/>
    <property type="evidence" value="ECO:0007669"/>
    <property type="project" value="InterPro"/>
</dbReference>
<evidence type="ECO:0000256" key="3">
    <source>
        <dbReference type="SAM" id="SignalP"/>
    </source>
</evidence>
<accession>A0A0C9TZ16</accession>
<protein>
    <submittedName>
        <fullName evidence="5">Carbohydrate-binding module family 1 protein</fullName>
    </submittedName>
</protein>
<feature type="region of interest" description="Disordered" evidence="2">
    <location>
        <begin position="334"/>
        <end position="393"/>
    </location>
</feature>
<dbReference type="Pfam" id="PF00734">
    <property type="entry name" value="CBM_1"/>
    <property type="match status" value="1"/>
</dbReference>